<dbReference type="AlphaFoldDB" id="A0A1U6ILH4"/>
<dbReference type="Pfam" id="PF04434">
    <property type="entry name" value="SWIM"/>
    <property type="match status" value="1"/>
</dbReference>
<gene>
    <name evidence="3" type="ORF">SAMN06295987_1099</name>
</gene>
<keyword evidence="1" id="KW-0863">Zinc-finger</keyword>
<dbReference type="GO" id="GO:0008270">
    <property type="term" value="F:zinc ion binding"/>
    <property type="evidence" value="ECO:0007669"/>
    <property type="project" value="UniProtKB-KW"/>
</dbReference>
<dbReference type="InterPro" id="IPR007527">
    <property type="entry name" value="Znf_SWIM"/>
</dbReference>
<keyword evidence="1" id="KW-0862">Zinc</keyword>
<name>A0A1U6ILH4_9SPHN</name>
<accession>A0A1U6ILH4</accession>
<protein>
    <submittedName>
        <fullName evidence="3">Uncharacterized conserved protein, contains Zn finger domain</fullName>
    </submittedName>
</protein>
<reference evidence="4" key="1">
    <citation type="submission" date="2017-02" db="EMBL/GenBank/DDBJ databases">
        <authorList>
            <person name="Varghese N."/>
            <person name="Submissions S."/>
        </authorList>
    </citation>
    <scope>NUCLEOTIDE SEQUENCE [LARGE SCALE GENOMIC DNA]</scope>
    <source>
        <strain evidence="4">SM117</strain>
    </source>
</reference>
<keyword evidence="4" id="KW-1185">Reference proteome</keyword>
<dbReference type="Pfam" id="PF21810">
    <property type="entry name" value="DUF6880"/>
    <property type="match status" value="1"/>
</dbReference>
<dbReference type="RefSeq" id="WP_079731593.1">
    <property type="nucleotide sequence ID" value="NZ_FVZE01000009.1"/>
</dbReference>
<evidence type="ECO:0000256" key="1">
    <source>
        <dbReference type="PROSITE-ProRule" id="PRU00325"/>
    </source>
</evidence>
<evidence type="ECO:0000259" key="2">
    <source>
        <dbReference type="PROSITE" id="PS50966"/>
    </source>
</evidence>
<dbReference type="EMBL" id="FVZE01000009">
    <property type="protein sequence ID" value="SLK08856.1"/>
    <property type="molecule type" value="Genomic_DNA"/>
</dbReference>
<organism evidence="3 4">
    <name type="scientific">Novosphingobium mathurense</name>
    <dbReference type="NCBI Taxonomy" id="428990"/>
    <lineage>
        <taxon>Bacteria</taxon>
        <taxon>Pseudomonadati</taxon>
        <taxon>Pseudomonadota</taxon>
        <taxon>Alphaproteobacteria</taxon>
        <taxon>Sphingomonadales</taxon>
        <taxon>Sphingomonadaceae</taxon>
        <taxon>Novosphingobium</taxon>
    </lineage>
</organism>
<evidence type="ECO:0000313" key="4">
    <source>
        <dbReference type="Proteomes" id="UP000190989"/>
    </source>
</evidence>
<keyword evidence="1" id="KW-0479">Metal-binding</keyword>
<dbReference type="InterPro" id="IPR049245">
    <property type="entry name" value="DUF6880"/>
</dbReference>
<feature type="domain" description="SWIM-type" evidence="2">
    <location>
        <begin position="55"/>
        <end position="92"/>
    </location>
</feature>
<dbReference type="Proteomes" id="UP000190989">
    <property type="component" value="Unassembled WGS sequence"/>
</dbReference>
<dbReference type="PROSITE" id="PS50966">
    <property type="entry name" value="ZF_SWIM"/>
    <property type="match status" value="1"/>
</dbReference>
<sequence length="560" mass="62143">MIESEFSMFDQDVLRSFAGDKAFARGQAYFREGLVELLSIEPNRVVARVARTKDYAAIVLWQDSSFDGECTCPAFARDGFCKHMVAAVLAANAAIACGTADSVGVQTRIRTYLRGKDVDVLVAMITDAAERDPVLFRRLAIAAAAESAHGENLEVSLREAVEEACAARGFIDYARAGEWAAGVDAVLDAMTDLASGDHAALVVDLADYTITRIERAIENIDDSDGYCSDLFERAQQLHFEACQTARPDPVALAGKLYVRETRGAYGTFLGAAEQYADILGEQGLDEYRRLAREAWDKLPPSIGPVRGSSAHRYELSRLASILDFFAERDDDLHARIALRSKDLSSQWDYFRLAEFCLEQGLADEALRHAEEGLWLFEDERPDERLVNLAVDLLLKKGRSADAQDQLWRAFRKAPNLDLYRRMRSLGGEEATRQILDHLRDGLANASANRWYSPADLLVRIMIEEGMFEAARTIVRGHGASRGVKEALALVSEGTHPQQALAVYAERVEELVSAGNKHAYQQAATMIGRMSTLQSSAEHGEYVIAVRQRHGRKRNFMKLLA</sequence>
<evidence type="ECO:0000313" key="3">
    <source>
        <dbReference type="EMBL" id="SLK08856.1"/>
    </source>
</evidence>
<proteinExistence type="predicted"/>